<dbReference type="EMBL" id="FOSD01000001">
    <property type="protein sequence ID" value="SFJ30428.1"/>
    <property type="molecule type" value="Genomic_DNA"/>
</dbReference>
<proteinExistence type="predicted"/>
<gene>
    <name evidence="1" type="ORF">SAMN05518863_10160</name>
</gene>
<sequence>MPVTQHTALTLNNEDLALSQTHHLKGYAAISKSSQSLDEVEAEERHGGQYHLRHHLSGCSQTLHVIDFSEIVASGSAPADSTLSLMPNENAQQTTAMAANTHIGDSPVELLAATVMPQPLLAEFASNIQNGNVTFDASEDIKLSRQQTANETITLRELKAITEYNPITSSAENLENSVKPGAVDNNMQYDNWQINDSIETQLNENGQLVINDSLVENSTLLTQKLQISANSHYQFNMRMIMDDHSEPPAFSLNVDGQEILLTAVRVAEGYQLRGEFTSSDTDTKTISLVAKSPLASGHHLYIDHLVFEVMLPKPVSVHLPEETVFDFAAITVIEPEIISNKAEVTFTDKNLLVDVHAELAITPAVEPSEAMADITLDSISGDVKAEHWNTIATNESVALMIMPTEVELQINPLEEQL</sequence>
<protein>
    <submittedName>
        <fullName evidence="1">Uncharacterized protein</fullName>
    </submittedName>
</protein>
<keyword evidence="2" id="KW-1185">Reference proteome</keyword>
<dbReference type="Proteomes" id="UP000198841">
    <property type="component" value="Unassembled WGS sequence"/>
</dbReference>
<reference evidence="1 2" key="1">
    <citation type="submission" date="2016-10" db="EMBL/GenBank/DDBJ databases">
        <authorList>
            <person name="Varghese N."/>
            <person name="Submissions S."/>
        </authorList>
    </citation>
    <scope>NUCLEOTIDE SEQUENCE [LARGE SCALE GENOMIC DNA]</scope>
    <source>
        <strain evidence="1 2">YR512</strain>
    </source>
</reference>
<organism evidence="1 2">
    <name type="scientific">Candidatus Pantoea symbiotica</name>
    <dbReference type="NCBI Taxonomy" id="1884370"/>
    <lineage>
        <taxon>Bacteria</taxon>
        <taxon>Pseudomonadati</taxon>
        <taxon>Pseudomonadota</taxon>
        <taxon>Gammaproteobacteria</taxon>
        <taxon>Enterobacterales</taxon>
        <taxon>Erwiniaceae</taxon>
        <taxon>Pantoea</taxon>
    </lineage>
</organism>
<evidence type="ECO:0000313" key="1">
    <source>
        <dbReference type="EMBL" id="SFJ30428.1"/>
    </source>
</evidence>
<comment type="caution">
    <text evidence="1">The sequence shown here is derived from an EMBL/GenBank/DDBJ whole genome shotgun (WGS) entry which is preliminary data.</text>
</comment>
<dbReference type="RefSeq" id="WP_008110011.1">
    <property type="nucleotide sequence ID" value="NZ_FOSD01000001.1"/>
</dbReference>
<evidence type="ECO:0000313" key="2">
    <source>
        <dbReference type="Proteomes" id="UP000198841"/>
    </source>
</evidence>
<accession>A0A1I3Q949</accession>
<name>A0A1I3Q949_9GAMM</name>